<dbReference type="NCBIfam" id="TIGR01725">
    <property type="entry name" value="phge_HK97_gp10"/>
    <property type="match status" value="1"/>
</dbReference>
<gene>
    <name evidence="1" type="ORF">Q0812_13370</name>
</gene>
<dbReference type="Proteomes" id="UP001169063">
    <property type="component" value="Unassembled WGS sequence"/>
</dbReference>
<dbReference type="InterPro" id="IPR010064">
    <property type="entry name" value="HK97-gp10_tail"/>
</dbReference>
<sequence>MASRIEGVERLKRRFENMPKAVQRETRQAVEGEANRVADRMRAVVPVEDGDLKESITVTTEGRKTPSYSHPSGSHIVPEGAAEITAGNGKVRYAHMVEYGTKKMQAEPFFWPTVRVERPKVRRNINKAIRKGLQEAKG</sequence>
<organism evidence="1 2">
    <name type="scientific">Peiella sedimenti</name>
    <dbReference type="NCBI Taxonomy" id="3061083"/>
    <lineage>
        <taxon>Bacteria</taxon>
        <taxon>Pseudomonadati</taxon>
        <taxon>Pseudomonadota</taxon>
        <taxon>Alphaproteobacteria</taxon>
        <taxon>Caulobacterales</taxon>
        <taxon>Caulobacteraceae</taxon>
        <taxon>Peiella</taxon>
    </lineage>
</organism>
<keyword evidence="2" id="KW-1185">Reference proteome</keyword>
<dbReference type="Pfam" id="PF04883">
    <property type="entry name" value="HK97-gp10_like"/>
    <property type="match status" value="1"/>
</dbReference>
<protein>
    <submittedName>
        <fullName evidence="1">HK97 gp10 family phage protein</fullName>
    </submittedName>
</protein>
<proteinExistence type="predicted"/>
<dbReference type="RefSeq" id="WP_302110850.1">
    <property type="nucleotide sequence ID" value="NZ_JAUKTR010000006.1"/>
</dbReference>
<name>A0ABT8SQN6_9CAUL</name>
<dbReference type="EMBL" id="JAUKTR010000006">
    <property type="protein sequence ID" value="MDO1560419.1"/>
    <property type="molecule type" value="Genomic_DNA"/>
</dbReference>
<evidence type="ECO:0000313" key="2">
    <source>
        <dbReference type="Proteomes" id="UP001169063"/>
    </source>
</evidence>
<evidence type="ECO:0000313" key="1">
    <source>
        <dbReference type="EMBL" id="MDO1560419.1"/>
    </source>
</evidence>
<comment type="caution">
    <text evidence="1">The sequence shown here is derived from an EMBL/GenBank/DDBJ whole genome shotgun (WGS) entry which is preliminary data.</text>
</comment>
<reference evidence="1" key="1">
    <citation type="submission" date="2023-07" db="EMBL/GenBank/DDBJ databases">
        <title>Brevundimonas soil sp. nov., isolated from the soil of chemical plant.</title>
        <authorList>
            <person name="Wu N."/>
        </authorList>
    </citation>
    <scope>NUCLEOTIDE SEQUENCE</scope>
    <source>
        <strain evidence="1">XZ-24</strain>
    </source>
</reference>
<accession>A0ABT8SQN6</accession>